<dbReference type="EMBL" id="NXEJ01000001">
    <property type="protein sequence ID" value="POO54268.1"/>
    <property type="molecule type" value="Genomic_DNA"/>
</dbReference>
<dbReference type="Proteomes" id="UP000237447">
    <property type="component" value="Unassembled WGS sequence"/>
</dbReference>
<name>A0AAE5S203_9HYPH</name>
<dbReference type="AlphaFoldDB" id="A0AAE5S203"/>
<organism evidence="1 2">
    <name type="scientific">Agrobacterium rosae</name>
    <dbReference type="NCBI Taxonomy" id="1972867"/>
    <lineage>
        <taxon>Bacteria</taxon>
        <taxon>Pseudomonadati</taxon>
        <taxon>Pseudomonadota</taxon>
        <taxon>Alphaproteobacteria</taxon>
        <taxon>Hyphomicrobiales</taxon>
        <taxon>Rhizobiaceae</taxon>
        <taxon>Rhizobium/Agrobacterium group</taxon>
        <taxon>Agrobacterium</taxon>
    </lineage>
</organism>
<proteinExistence type="predicted"/>
<sequence length="71" mass="7671">MGCPQVRYRAFTLFLRCENCLRDSSKVVEVPPGDDSPTCADELLESGFLANTTFNCGPCGATIAQLIGIKE</sequence>
<comment type="caution">
    <text evidence="1">The sequence shown here is derived from an EMBL/GenBank/DDBJ whole genome shotgun (WGS) entry which is preliminary data.</text>
</comment>
<accession>A0AAE5S203</accession>
<protein>
    <submittedName>
        <fullName evidence="1">Uncharacterized protein</fullName>
    </submittedName>
</protein>
<reference evidence="1 2" key="1">
    <citation type="journal article" date="2018" name="Syst. Appl. Microbiol.">
        <title>Agrobacterium rosae sp. nov., isolated from galls on different agricultural crops.</title>
        <authorList>
            <person name="Kuzmanovic N."/>
            <person name="Pulawska J."/>
            <person name="Smalla K."/>
            <person name="Nesme X."/>
        </authorList>
    </citation>
    <scope>NUCLEOTIDE SEQUENCE [LARGE SCALE GENOMIC DNA]</scope>
    <source>
        <strain evidence="1 2">NCPPB 1650</strain>
    </source>
</reference>
<gene>
    <name evidence="1" type="ORF">CPJ18_01825</name>
</gene>
<evidence type="ECO:0000313" key="1">
    <source>
        <dbReference type="EMBL" id="POO54268.1"/>
    </source>
</evidence>
<evidence type="ECO:0000313" key="2">
    <source>
        <dbReference type="Proteomes" id="UP000237447"/>
    </source>
</evidence>